<gene>
    <name evidence="1" type="ORF">M513_12056</name>
    <name evidence="2" type="ORF">M514_12056</name>
</gene>
<evidence type="ECO:0000313" key="3">
    <source>
        <dbReference type="Proteomes" id="UP000030764"/>
    </source>
</evidence>
<keyword evidence="3" id="KW-1185">Reference proteome</keyword>
<dbReference type="EMBL" id="KL363341">
    <property type="protein sequence ID" value="KFD47068.1"/>
    <property type="molecule type" value="Genomic_DNA"/>
</dbReference>
<dbReference type="Proteomes" id="UP000030758">
    <property type="component" value="Unassembled WGS sequence"/>
</dbReference>
<accession>A0A085LQ22</accession>
<sequence length="147" mass="16208">MQQQHKGVRTNTELVFTKFHRAIPSTPKKIISTAFWNFSMCWGAANDTLQCGPWNCDCAYLRTTCPCGWALPCGTNACSSTRPGRHAPHAITANEEANISYAFATLLFCMICFHESTCYDCMGYISSDGAANICLVSPMCSLCRVIE</sequence>
<organism evidence="1 3">
    <name type="scientific">Trichuris suis</name>
    <name type="common">pig whipworm</name>
    <dbReference type="NCBI Taxonomy" id="68888"/>
    <lineage>
        <taxon>Eukaryota</taxon>
        <taxon>Metazoa</taxon>
        <taxon>Ecdysozoa</taxon>
        <taxon>Nematoda</taxon>
        <taxon>Enoplea</taxon>
        <taxon>Dorylaimia</taxon>
        <taxon>Trichinellida</taxon>
        <taxon>Trichuridae</taxon>
        <taxon>Trichuris</taxon>
    </lineage>
</organism>
<dbReference type="Proteomes" id="UP000030764">
    <property type="component" value="Unassembled WGS sequence"/>
</dbReference>
<dbReference type="AlphaFoldDB" id="A0A085LQ22"/>
<evidence type="ECO:0000313" key="1">
    <source>
        <dbReference type="EMBL" id="KFD47068.1"/>
    </source>
</evidence>
<protein>
    <submittedName>
        <fullName evidence="1">Uncharacterized protein</fullName>
    </submittedName>
</protein>
<reference evidence="1 3" key="1">
    <citation type="journal article" date="2014" name="Nat. Genet.">
        <title>Genome and transcriptome of the porcine whipworm Trichuris suis.</title>
        <authorList>
            <person name="Jex A.R."/>
            <person name="Nejsum P."/>
            <person name="Schwarz E.M."/>
            <person name="Hu L."/>
            <person name="Young N.D."/>
            <person name="Hall R.S."/>
            <person name="Korhonen P.K."/>
            <person name="Liao S."/>
            <person name="Thamsborg S."/>
            <person name="Xia J."/>
            <person name="Xu P."/>
            <person name="Wang S."/>
            <person name="Scheerlinck J.P."/>
            <person name="Hofmann A."/>
            <person name="Sternberg P.W."/>
            <person name="Wang J."/>
            <person name="Gasser R.B."/>
        </authorList>
    </citation>
    <scope>NUCLEOTIDE SEQUENCE [LARGE SCALE GENOMIC DNA]</scope>
    <source>
        <strain evidence="2">DCEP-RM93F</strain>
        <strain evidence="1">DCEP-RM93M</strain>
    </source>
</reference>
<name>A0A085LQ22_9BILA</name>
<dbReference type="EMBL" id="KL367626">
    <property type="protein sequence ID" value="KFD61338.1"/>
    <property type="molecule type" value="Genomic_DNA"/>
</dbReference>
<proteinExistence type="predicted"/>
<evidence type="ECO:0000313" key="2">
    <source>
        <dbReference type="EMBL" id="KFD61338.1"/>
    </source>
</evidence>